<dbReference type="EMBL" id="LQPQ01000029">
    <property type="protein sequence ID" value="ORW85590.1"/>
    <property type="molecule type" value="Genomic_DNA"/>
</dbReference>
<comment type="similarity">
    <text evidence="1 4">Belongs to the D-isomer specific 2-hydroxyacid dehydrogenase family.</text>
</comment>
<protein>
    <submittedName>
        <fullName evidence="7">3-phosphoglycerate dehydrogenase</fullName>
    </submittedName>
</protein>
<evidence type="ECO:0000259" key="5">
    <source>
        <dbReference type="Pfam" id="PF00389"/>
    </source>
</evidence>
<keyword evidence="8" id="KW-1185">Reference proteome</keyword>
<sequence length="329" mass="34791">MTSRPRALVTAPLRGPGFDKLKRLADVVYDPWIDQTPLRIYSAEQLAQRIASEAADVVVVESDSVSGPVFEQGSRALIAIASTRGDPNNVDVAGATAAGIPVLHTPARNADAVAEMTVALLLAATRHLVTADSDVRSGNMFRDGTIPYQRFRGWEVAGRTAGLVGLGAVGRATQWRLSGLGLRVIACDPYNDDARHSLDELLTESDVVSLHAPVTDETAGMIGAEQFAAMRDGVVFLNTARAQLHDTDALVHALRTGKVAAAGLDHFAGEWLPTDHPLAAMPNVVLTPHIGGATWNTEVRQAQMVADGLEALLSGNTPAHIVNPEVLGS</sequence>
<dbReference type="InterPro" id="IPR050857">
    <property type="entry name" value="D-2-hydroxyacid_DH"/>
</dbReference>
<dbReference type="PROSITE" id="PS00670">
    <property type="entry name" value="D_2_HYDROXYACID_DH_2"/>
    <property type="match status" value="1"/>
</dbReference>
<dbReference type="GO" id="GO:0016616">
    <property type="term" value="F:oxidoreductase activity, acting on the CH-OH group of donors, NAD or NADP as acceptor"/>
    <property type="evidence" value="ECO:0007669"/>
    <property type="project" value="InterPro"/>
</dbReference>
<keyword evidence="3" id="KW-0520">NAD</keyword>
<evidence type="ECO:0000259" key="6">
    <source>
        <dbReference type="Pfam" id="PF02826"/>
    </source>
</evidence>
<reference evidence="7 8" key="1">
    <citation type="submission" date="2016-01" db="EMBL/GenBank/DDBJ databases">
        <title>The new phylogeny of the genus Mycobacterium.</title>
        <authorList>
            <person name="Tarcisio F."/>
            <person name="Conor M."/>
            <person name="Antonella G."/>
            <person name="Elisabetta G."/>
            <person name="Giulia F.S."/>
            <person name="Sara T."/>
            <person name="Anna F."/>
            <person name="Clotilde B."/>
            <person name="Roberto B."/>
            <person name="Veronica D.S."/>
            <person name="Fabio R."/>
            <person name="Monica P."/>
            <person name="Olivier J."/>
            <person name="Enrico T."/>
            <person name="Nicola S."/>
        </authorList>
    </citation>
    <scope>NUCLEOTIDE SEQUENCE [LARGE SCALE GENOMIC DNA]</scope>
    <source>
        <strain evidence="7 8">DSM 45176</strain>
    </source>
</reference>
<evidence type="ECO:0000256" key="1">
    <source>
        <dbReference type="ARBA" id="ARBA00005854"/>
    </source>
</evidence>
<evidence type="ECO:0000313" key="8">
    <source>
        <dbReference type="Proteomes" id="UP000193087"/>
    </source>
</evidence>
<dbReference type="SUPFAM" id="SSF51735">
    <property type="entry name" value="NAD(P)-binding Rossmann-fold domains"/>
    <property type="match status" value="1"/>
</dbReference>
<evidence type="ECO:0000256" key="3">
    <source>
        <dbReference type="ARBA" id="ARBA00023027"/>
    </source>
</evidence>
<feature type="domain" description="D-isomer specific 2-hydroxyacid dehydrogenase catalytic" evidence="5">
    <location>
        <begin position="42"/>
        <end position="323"/>
    </location>
</feature>
<dbReference type="AlphaFoldDB" id="A0A1X2DBY1"/>
<evidence type="ECO:0000256" key="2">
    <source>
        <dbReference type="ARBA" id="ARBA00023002"/>
    </source>
</evidence>
<keyword evidence="2 4" id="KW-0560">Oxidoreductase</keyword>
<dbReference type="GO" id="GO:0051287">
    <property type="term" value="F:NAD binding"/>
    <property type="evidence" value="ECO:0007669"/>
    <property type="project" value="InterPro"/>
</dbReference>
<dbReference type="RefSeq" id="WP_085249089.1">
    <property type="nucleotide sequence ID" value="NZ_CAJMWI010000001.1"/>
</dbReference>
<dbReference type="SUPFAM" id="SSF52283">
    <property type="entry name" value="Formate/glycerate dehydrogenase catalytic domain-like"/>
    <property type="match status" value="1"/>
</dbReference>
<dbReference type="InterPro" id="IPR029753">
    <property type="entry name" value="D-isomer_DH_CS"/>
</dbReference>
<evidence type="ECO:0000313" key="7">
    <source>
        <dbReference type="EMBL" id="ORW85590.1"/>
    </source>
</evidence>
<organism evidence="7 8">
    <name type="scientific">Mycobacterium riyadhense</name>
    <dbReference type="NCBI Taxonomy" id="486698"/>
    <lineage>
        <taxon>Bacteria</taxon>
        <taxon>Bacillati</taxon>
        <taxon>Actinomycetota</taxon>
        <taxon>Actinomycetes</taxon>
        <taxon>Mycobacteriales</taxon>
        <taxon>Mycobacteriaceae</taxon>
        <taxon>Mycobacterium</taxon>
    </lineage>
</organism>
<dbReference type="Proteomes" id="UP000193087">
    <property type="component" value="Unassembled WGS sequence"/>
</dbReference>
<comment type="caution">
    <text evidence="7">The sequence shown here is derived from an EMBL/GenBank/DDBJ whole genome shotgun (WGS) entry which is preliminary data.</text>
</comment>
<name>A0A1X2DBY1_9MYCO</name>
<accession>A0A1X2DBY1</accession>
<dbReference type="InterPro" id="IPR006140">
    <property type="entry name" value="D-isomer_DH_NAD-bd"/>
</dbReference>
<dbReference type="Pfam" id="PF00389">
    <property type="entry name" value="2-Hacid_dh"/>
    <property type="match status" value="1"/>
</dbReference>
<dbReference type="InterPro" id="IPR006139">
    <property type="entry name" value="D-isomer_2_OHA_DH_cat_dom"/>
</dbReference>
<gene>
    <name evidence="7" type="ORF">AWC22_11185</name>
</gene>
<dbReference type="Pfam" id="PF02826">
    <property type="entry name" value="2-Hacid_dh_C"/>
    <property type="match status" value="1"/>
</dbReference>
<dbReference type="InterPro" id="IPR036291">
    <property type="entry name" value="NAD(P)-bd_dom_sf"/>
</dbReference>
<dbReference type="GeneID" id="93493190"/>
<dbReference type="STRING" id="486698.AWC22_11185"/>
<evidence type="ECO:0000256" key="4">
    <source>
        <dbReference type="RuleBase" id="RU003719"/>
    </source>
</evidence>
<feature type="domain" description="D-isomer specific 2-hydroxyacid dehydrogenase NAD-binding" evidence="6">
    <location>
        <begin position="118"/>
        <end position="291"/>
    </location>
</feature>
<proteinExistence type="inferred from homology"/>
<dbReference type="PANTHER" id="PTHR42789">
    <property type="entry name" value="D-ISOMER SPECIFIC 2-HYDROXYACID DEHYDROGENASE FAMILY PROTEIN (AFU_ORTHOLOGUE AFUA_6G10090)"/>
    <property type="match status" value="1"/>
</dbReference>
<dbReference type="Gene3D" id="3.40.50.720">
    <property type="entry name" value="NAD(P)-binding Rossmann-like Domain"/>
    <property type="match status" value="2"/>
</dbReference>
<dbReference type="OrthoDB" id="117809at2"/>
<dbReference type="PANTHER" id="PTHR42789:SF1">
    <property type="entry name" value="D-ISOMER SPECIFIC 2-HYDROXYACID DEHYDROGENASE FAMILY PROTEIN (AFU_ORTHOLOGUE AFUA_6G10090)"/>
    <property type="match status" value="1"/>
</dbReference>